<dbReference type="NCBIfam" id="TIGR02997">
    <property type="entry name" value="Sig70-cyanoRpoD"/>
    <property type="match status" value="1"/>
</dbReference>
<feature type="region of interest" description="Disordered" evidence="7">
    <location>
        <begin position="1"/>
        <end position="50"/>
    </location>
</feature>
<proteinExistence type="inferred from homology"/>
<comment type="similarity">
    <text evidence="1 6">Belongs to the sigma-70 factor family.</text>
</comment>
<comment type="caution">
    <text evidence="10">The sequence shown here is derived from an EMBL/GenBank/DDBJ whole genome shotgun (WGS) entry which is preliminary data.</text>
</comment>
<gene>
    <name evidence="10" type="ORF">IQ215_00560</name>
</gene>
<dbReference type="PANTHER" id="PTHR30603">
    <property type="entry name" value="RNA POLYMERASE SIGMA FACTOR RPO"/>
    <property type="match status" value="1"/>
</dbReference>
<dbReference type="PROSITE" id="PS00716">
    <property type="entry name" value="SIGMA70_2"/>
    <property type="match status" value="1"/>
</dbReference>
<evidence type="ECO:0000256" key="3">
    <source>
        <dbReference type="ARBA" id="ARBA00023082"/>
    </source>
</evidence>
<dbReference type="SUPFAM" id="SSF88659">
    <property type="entry name" value="Sigma3 and sigma4 domains of RNA polymerase sigma factors"/>
    <property type="match status" value="2"/>
</dbReference>
<dbReference type="NCBIfam" id="TIGR02937">
    <property type="entry name" value="sigma70-ECF"/>
    <property type="match status" value="1"/>
</dbReference>
<dbReference type="InterPro" id="IPR017848">
    <property type="entry name" value="RNA_pol_sigma_RpoD/SigA_cyanob"/>
</dbReference>
<keyword evidence="4 6" id="KW-0238">DNA-binding</keyword>
<dbReference type="InterPro" id="IPR050239">
    <property type="entry name" value="Sigma-70_RNA_pol_init_factors"/>
</dbReference>
<dbReference type="PANTHER" id="PTHR30603:SF60">
    <property type="entry name" value="RNA POLYMERASE SIGMA FACTOR RPOD"/>
    <property type="match status" value="1"/>
</dbReference>
<dbReference type="RefSeq" id="WP_193799376.1">
    <property type="nucleotide sequence ID" value="NZ_JADEWC010000001.1"/>
</dbReference>
<evidence type="ECO:0000313" key="11">
    <source>
        <dbReference type="Proteomes" id="UP000654604"/>
    </source>
</evidence>
<evidence type="ECO:0000259" key="8">
    <source>
        <dbReference type="PROSITE" id="PS00715"/>
    </source>
</evidence>
<reference evidence="10 11" key="1">
    <citation type="submission" date="2020-10" db="EMBL/GenBank/DDBJ databases">
        <authorList>
            <person name="Castelo-Branco R."/>
            <person name="Eusebio N."/>
            <person name="Adriana R."/>
            <person name="Vieira A."/>
            <person name="Brugerolle De Fraissinette N."/>
            <person name="Rezende De Castro R."/>
            <person name="Schneider M.P."/>
            <person name="Vasconcelos V."/>
            <person name="Leao P.N."/>
        </authorList>
    </citation>
    <scope>NUCLEOTIDE SEQUENCE [LARGE SCALE GENOMIC DNA]</scope>
    <source>
        <strain evidence="10 11">LEGE 03274</strain>
    </source>
</reference>
<dbReference type="Gene3D" id="1.10.10.10">
    <property type="entry name" value="Winged helix-like DNA-binding domain superfamily/Winged helix DNA-binding domain"/>
    <property type="match status" value="2"/>
</dbReference>
<evidence type="ECO:0000256" key="2">
    <source>
        <dbReference type="ARBA" id="ARBA00023015"/>
    </source>
</evidence>
<dbReference type="PRINTS" id="PR00046">
    <property type="entry name" value="SIGMA70FCT"/>
</dbReference>
<dbReference type="InterPro" id="IPR000943">
    <property type="entry name" value="RNA_pol_sigma70"/>
</dbReference>
<evidence type="ECO:0000313" key="10">
    <source>
        <dbReference type="EMBL" id="MBE9221178.1"/>
    </source>
</evidence>
<feature type="compositionally biased region" description="Low complexity" evidence="7">
    <location>
        <begin position="14"/>
        <end position="36"/>
    </location>
</feature>
<dbReference type="EMBL" id="JADEWC010000001">
    <property type="protein sequence ID" value="MBE9221178.1"/>
    <property type="molecule type" value="Genomic_DNA"/>
</dbReference>
<feature type="domain" description="RNA polymerase sigma-70" evidence="8">
    <location>
        <begin position="193"/>
        <end position="206"/>
    </location>
</feature>
<accession>A0ABR9UZW8</accession>
<protein>
    <recommendedName>
        <fullName evidence="6">RNA polymerase sigma factor</fullName>
    </recommendedName>
</protein>
<evidence type="ECO:0000256" key="6">
    <source>
        <dbReference type="RuleBase" id="RU362124"/>
    </source>
</evidence>
<dbReference type="InterPro" id="IPR007627">
    <property type="entry name" value="RNA_pol_sigma70_r2"/>
</dbReference>
<dbReference type="Gene3D" id="1.10.601.10">
    <property type="entry name" value="RNA Polymerase Primary Sigma Factor"/>
    <property type="match status" value="2"/>
</dbReference>
<dbReference type="InterPro" id="IPR013324">
    <property type="entry name" value="RNA_pol_sigma_r3/r4-like"/>
</dbReference>
<evidence type="ECO:0000256" key="4">
    <source>
        <dbReference type="ARBA" id="ARBA00023125"/>
    </source>
</evidence>
<dbReference type="PROSITE" id="PS00715">
    <property type="entry name" value="SIGMA70_1"/>
    <property type="match status" value="1"/>
</dbReference>
<dbReference type="InterPro" id="IPR036388">
    <property type="entry name" value="WH-like_DNA-bd_sf"/>
</dbReference>
<dbReference type="SUPFAM" id="SSF88946">
    <property type="entry name" value="Sigma2 domain of RNA polymerase sigma factors"/>
    <property type="match status" value="1"/>
</dbReference>
<dbReference type="Pfam" id="PF00140">
    <property type="entry name" value="Sigma70_r1_2"/>
    <property type="match status" value="1"/>
</dbReference>
<dbReference type="Pfam" id="PF04545">
    <property type="entry name" value="Sigma70_r4"/>
    <property type="match status" value="1"/>
</dbReference>
<keyword evidence="3 6" id="KW-0731">Sigma factor</keyword>
<comment type="function">
    <text evidence="6">Sigma factors are initiation factors that promote the attachment of RNA polymerase to specific initiation sites and are then released.</text>
</comment>
<dbReference type="Pfam" id="PF04542">
    <property type="entry name" value="Sigma70_r2"/>
    <property type="match status" value="1"/>
</dbReference>
<sequence>MSKFYFHRENVRASSPHGLSSDSPSSSDKSPSVTFSEKNQSVHRPPNSKDSMRLYLRDIGRIPLLTKDQEIDLARKVRASKKLIDLRDKHKDDQKIKDYINVFEVYESLSKDLLRCPNFDEWCAALDFSCLELEQVLDDGLHRWAQVAGLDVEELEHILSAGKGAKKHMINANLRLVVSIAKKYQNRGLDLLDLIQEGTLGLEKAVDKFDYRKGYHFSTYAYWWIRQGMTRAIATQSRSIRIPIHITEKLNLLKKTQRQLSQTLGRTPKAEELAEKMEMTTFELRSFLSQIPRSISLETKVGEDYNTELVELIETDSATPEENLMLISMRQDVHSLLSSLSEREAQILRLRYGFEDGKIYSLSDTAAMMHLSRERVRQIQAKAIQKLRQPNTRQQLHDYLEIIS</sequence>
<evidence type="ECO:0000256" key="1">
    <source>
        <dbReference type="ARBA" id="ARBA00007788"/>
    </source>
</evidence>
<dbReference type="Proteomes" id="UP000654604">
    <property type="component" value="Unassembled WGS sequence"/>
</dbReference>
<feature type="domain" description="RNA polymerase sigma-70" evidence="9">
    <location>
        <begin position="361"/>
        <end position="387"/>
    </location>
</feature>
<dbReference type="InterPro" id="IPR007624">
    <property type="entry name" value="RNA_pol_sigma70_r3"/>
</dbReference>
<evidence type="ECO:0000256" key="5">
    <source>
        <dbReference type="ARBA" id="ARBA00023163"/>
    </source>
</evidence>
<evidence type="ECO:0000259" key="9">
    <source>
        <dbReference type="PROSITE" id="PS00716"/>
    </source>
</evidence>
<dbReference type="InterPro" id="IPR014284">
    <property type="entry name" value="RNA_pol_sigma-70_dom"/>
</dbReference>
<name>A0ABR9UZW8_9CHRO</name>
<dbReference type="CDD" id="cd06171">
    <property type="entry name" value="Sigma70_r4"/>
    <property type="match status" value="1"/>
</dbReference>
<dbReference type="Pfam" id="PF04539">
    <property type="entry name" value="Sigma70_r3"/>
    <property type="match status" value="1"/>
</dbReference>
<dbReference type="InterPro" id="IPR007630">
    <property type="entry name" value="RNA_pol_sigma70_r4"/>
</dbReference>
<organism evidence="10 11">
    <name type="scientific">Cyanobacterium stanieri LEGE 03274</name>
    <dbReference type="NCBI Taxonomy" id="1828756"/>
    <lineage>
        <taxon>Bacteria</taxon>
        <taxon>Bacillati</taxon>
        <taxon>Cyanobacteriota</taxon>
        <taxon>Cyanophyceae</taxon>
        <taxon>Oscillatoriophycideae</taxon>
        <taxon>Chroococcales</taxon>
        <taxon>Geminocystaceae</taxon>
        <taxon>Cyanobacterium</taxon>
    </lineage>
</organism>
<dbReference type="InterPro" id="IPR013325">
    <property type="entry name" value="RNA_pol_sigma_r2"/>
</dbReference>
<keyword evidence="5 6" id="KW-0804">Transcription</keyword>
<feature type="compositionally biased region" description="Basic and acidic residues" evidence="7">
    <location>
        <begin position="1"/>
        <end position="11"/>
    </location>
</feature>
<keyword evidence="2 6" id="KW-0805">Transcription regulation</keyword>
<keyword evidence="11" id="KW-1185">Reference proteome</keyword>
<evidence type="ECO:0000256" key="7">
    <source>
        <dbReference type="SAM" id="MobiDB-lite"/>
    </source>
</evidence>
<dbReference type="InterPro" id="IPR009042">
    <property type="entry name" value="RNA_pol_sigma70_r1_2"/>
</dbReference>